<feature type="repeat" description="ANK" evidence="4">
    <location>
        <begin position="209"/>
        <end position="245"/>
    </location>
</feature>
<dbReference type="Pfam" id="PF00069">
    <property type="entry name" value="Pkinase"/>
    <property type="match status" value="1"/>
</dbReference>
<evidence type="ECO:0000256" key="1">
    <source>
        <dbReference type="ARBA" id="ARBA00012210"/>
    </source>
</evidence>
<gene>
    <name evidence="6" type="ORF">BOTBODRAFT_29017</name>
</gene>
<sequence length="758" mass="82974">MDANYPEDNLAYLRDILAQGGDIEDLDTLKRTRLRRAVGWPDLPMVQMLVDMKADVLARDSDGRQALHHAAYWSQAGAVKDSFDSRPAIMRVLLDAGAELEATDNCNDTPLSLATSNGRSSSVKFLLDAGANPLSYGDKGCPTPGPVVKFLQNPHEADAVAELMEATADIHLKDECEHTPITRAAWLGSPAAVIALLNAGADPNSYGRHNNRPLHFAAELMAHPEGPDAIRALIKAGAQVDAMNHYGITPLLLAALQGSAPAVQLLLQAGANQHARSSSGCSPLHYSFALMGHSEGEEALRALLSAGLRPSTIGADGMTPVLRAAFHGSPSAVRLLRQSRENLVVRCEFDRDPFQFAAEMMRYQDGADVISVLLEAGMNPNTQNDAGISLLQFAVEKRFISLAKVLLAAGATPTFAMVWRLREDVIFRLGSTARPESPPLTPPASSSTTAVCIALLSELYRHSEEYSSVPKLYDWEITRGERVRVGGFGECFQGRFLGIHKVAMKCARFDVSDDKAIERTQREMRAWKGLKHPNVLPFIGAVTVESRLYMVSPWMENGEMKEYLRQNPGTNWLKLLLQIANGLQYLHTLEHPIVHGDLKGSNILISDTGDARIADFGLSYRPTAESMDECSLTWHTAGNPRWQAPELLTADAESRTTKSDIFALGRVIIEAFTLEIPFADIKNNVTVATKVLAGKQPSRPKTQSVRSRGLDDRMWNLITECCRFNPSQRPRVDVVVLRLKGMVDPRDGAGGLFGRVFS</sequence>
<dbReference type="InterPro" id="IPR011009">
    <property type="entry name" value="Kinase-like_dom_sf"/>
</dbReference>
<dbReference type="InParanoid" id="A0A067MSB3"/>
<dbReference type="SMART" id="SM00220">
    <property type="entry name" value="S_TKc"/>
    <property type="match status" value="1"/>
</dbReference>
<evidence type="ECO:0000313" key="7">
    <source>
        <dbReference type="Proteomes" id="UP000027195"/>
    </source>
</evidence>
<keyword evidence="7" id="KW-1185">Reference proteome</keyword>
<dbReference type="PROSITE" id="PS50088">
    <property type="entry name" value="ANK_REPEAT"/>
    <property type="match status" value="4"/>
</dbReference>
<keyword evidence="3 4" id="KW-0040">ANK repeat</keyword>
<dbReference type="Proteomes" id="UP000027195">
    <property type="component" value="Unassembled WGS sequence"/>
</dbReference>
<feature type="repeat" description="ANK" evidence="4">
    <location>
        <begin position="106"/>
        <end position="138"/>
    </location>
</feature>
<dbReference type="InterPro" id="IPR002110">
    <property type="entry name" value="Ankyrin_rpt"/>
</dbReference>
<dbReference type="InterPro" id="IPR036770">
    <property type="entry name" value="Ankyrin_rpt-contain_sf"/>
</dbReference>
<dbReference type="Pfam" id="PF00023">
    <property type="entry name" value="Ank"/>
    <property type="match status" value="1"/>
</dbReference>
<dbReference type="EC" id="2.3.1.225" evidence="1"/>
<accession>A0A067MSB3</accession>
<dbReference type="PANTHER" id="PTHR24161">
    <property type="entry name" value="ANK_REP_REGION DOMAIN-CONTAINING PROTEIN-RELATED"/>
    <property type="match status" value="1"/>
</dbReference>
<evidence type="ECO:0000256" key="4">
    <source>
        <dbReference type="PROSITE-ProRule" id="PRU00023"/>
    </source>
</evidence>
<keyword evidence="2" id="KW-0677">Repeat</keyword>
<dbReference type="SUPFAM" id="SSF56112">
    <property type="entry name" value="Protein kinase-like (PK-like)"/>
    <property type="match status" value="1"/>
</dbReference>
<dbReference type="Pfam" id="PF13637">
    <property type="entry name" value="Ank_4"/>
    <property type="match status" value="1"/>
</dbReference>
<evidence type="ECO:0000256" key="3">
    <source>
        <dbReference type="ARBA" id="ARBA00023043"/>
    </source>
</evidence>
<evidence type="ECO:0000313" key="6">
    <source>
        <dbReference type="EMBL" id="KDQ18633.1"/>
    </source>
</evidence>
<dbReference type="Gene3D" id="1.10.510.10">
    <property type="entry name" value="Transferase(Phosphotransferase) domain 1"/>
    <property type="match status" value="1"/>
</dbReference>
<feature type="repeat" description="ANK" evidence="4">
    <location>
        <begin position="62"/>
        <end position="105"/>
    </location>
</feature>
<reference evidence="7" key="1">
    <citation type="journal article" date="2014" name="Proc. Natl. Acad. Sci. U.S.A.">
        <title>Extensive sampling of basidiomycete genomes demonstrates inadequacy of the white-rot/brown-rot paradigm for wood decay fungi.</title>
        <authorList>
            <person name="Riley R."/>
            <person name="Salamov A.A."/>
            <person name="Brown D.W."/>
            <person name="Nagy L.G."/>
            <person name="Floudas D."/>
            <person name="Held B.W."/>
            <person name="Levasseur A."/>
            <person name="Lombard V."/>
            <person name="Morin E."/>
            <person name="Otillar R."/>
            <person name="Lindquist E.A."/>
            <person name="Sun H."/>
            <person name="LaButti K.M."/>
            <person name="Schmutz J."/>
            <person name="Jabbour D."/>
            <person name="Luo H."/>
            <person name="Baker S.E."/>
            <person name="Pisabarro A.G."/>
            <person name="Walton J.D."/>
            <person name="Blanchette R.A."/>
            <person name="Henrissat B."/>
            <person name="Martin F."/>
            <person name="Cullen D."/>
            <person name="Hibbett D.S."/>
            <person name="Grigoriev I.V."/>
        </authorList>
    </citation>
    <scope>NUCLEOTIDE SEQUENCE [LARGE SCALE GENOMIC DNA]</scope>
    <source>
        <strain evidence="7">FD-172 SS1</strain>
    </source>
</reference>
<feature type="repeat" description="ANK" evidence="4">
    <location>
        <begin position="246"/>
        <end position="278"/>
    </location>
</feature>
<dbReference type="OrthoDB" id="194358at2759"/>
<dbReference type="GO" id="GO:0019706">
    <property type="term" value="F:protein-cysteine S-palmitoyltransferase activity"/>
    <property type="evidence" value="ECO:0007669"/>
    <property type="project" value="UniProtKB-EC"/>
</dbReference>
<feature type="domain" description="Protein kinase" evidence="5">
    <location>
        <begin position="477"/>
        <end position="743"/>
    </location>
</feature>
<proteinExistence type="predicted"/>
<dbReference type="STRING" id="930990.A0A067MSB3"/>
<evidence type="ECO:0000259" key="5">
    <source>
        <dbReference type="PROSITE" id="PS50011"/>
    </source>
</evidence>
<dbReference type="PROSITE" id="PS50011">
    <property type="entry name" value="PROTEIN_KINASE_DOM"/>
    <property type="match status" value="1"/>
</dbReference>
<evidence type="ECO:0000256" key="2">
    <source>
        <dbReference type="ARBA" id="ARBA00022737"/>
    </source>
</evidence>
<dbReference type="InterPro" id="IPR008271">
    <property type="entry name" value="Ser/Thr_kinase_AS"/>
</dbReference>
<dbReference type="GO" id="GO:0004672">
    <property type="term" value="F:protein kinase activity"/>
    <property type="evidence" value="ECO:0007669"/>
    <property type="project" value="InterPro"/>
</dbReference>
<name>A0A067MSB3_BOTB1</name>
<dbReference type="PROSITE" id="PS00108">
    <property type="entry name" value="PROTEIN_KINASE_ST"/>
    <property type="match status" value="1"/>
</dbReference>
<dbReference type="Pfam" id="PF12796">
    <property type="entry name" value="Ank_2"/>
    <property type="match status" value="1"/>
</dbReference>
<dbReference type="HOGENOM" id="CLU_000288_7_25_1"/>
<dbReference type="InterPro" id="IPR000719">
    <property type="entry name" value="Prot_kinase_dom"/>
</dbReference>
<dbReference type="Gene3D" id="1.25.40.20">
    <property type="entry name" value="Ankyrin repeat-containing domain"/>
    <property type="match status" value="3"/>
</dbReference>
<dbReference type="AlphaFoldDB" id="A0A067MSB3"/>
<dbReference type="SMART" id="SM00248">
    <property type="entry name" value="ANK"/>
    <property type="match status" value="10"/>
</dbReference>
<dbReference type="PROSITE" id="PS50297">
    <property type="entry name" value="ANK_REP_REGION"/>
    <property type="match status" value="2"/>
</dbReference>
<dbReference type="EMBL" id="KL198021">
    <property type="protein sequence ID" value="KDQ18633.1"/>
    <property type="molecule type" value="Genomic_DNA"/>
</dbReference>
<dbReference type="PANTHER" id="PTHR24161:SF85">
    <property type="entry name" value="PALMITOYLTRANSFERASE HIP14"/>
    <property type="match status" value="1"/>
</dbReference>
<dbReference type="GO" id="GO:0005524">
    <property type="term" value="F:ATP binding"/>
    <property type="evidence" value="ECO:0007669"/>
    <property type="project" value="InterPro"/>
</dbReference>
<dbReference type="SUPFAM" id="SSF48403">
    <property type="entry name" value="Ankyrin repeat"/>
    <property type="match status" value="1"/>
</dbReference>
<protein>
    <recommendedName>
        <fullName evidence="1">protein S-acyltransferase</fullName>
        <ecNumber evidence="1">2.3.1.225</ecNumber>
    </recommendedName>
</protein>
<organism evidence="6 7">
    <name type="scientific">Botryobasidium botryosum (strain FD-172 SS1)</name>
    <dbReference type="NCBI Taxonomy" id="930990"/>
    <lineage>
        <taxon>Eukaryota</taxon>
        <taxon>Fungi</taxon>
        <taxon>Dikarya</taxon>
        <taxon>Basidiomycota</taxon>
        <taxon>Agaricomycotina</taxon>
        <taxon>Agaricomycetes</taxon>
        <taxon>Cantharellales</taxon>
        <taxon>Botryobasidiaceae</taxon>
        <taxon>Botryobasidium</taxon>
    </lineage>
</organism>